<name>A0ABU6GV42_9BACL</name>
<dbReference type="SUPFAM" id="SSF81301">
    <property type="entry name" value="Nucleotidyltransferase"/>
    <property type="match status" value="1"/>
</dbReference>
<dbReference type="RefSeq" id="WP_326090981.1">
    <property type="nucleotide sequence ID" value="NZ_JARLKZ010000023.1"/>
</dbReference>
<dbReference type="Pfam" id="PF01909">
    <property type="entry name" value="NTP_transf_2"/>
    <property type="match status" value="1"/>
</dbReference>
<accession>A0ABU6GV42</accession>
<dbReference type="Gene3D" id="3.30.460.10">
    <property type="entry name" value="Beta Polymerase, domain 2"/>
    <property type="match status" value="1"/>
</dbReference>
<sequence>MKPTAYPTINALLHSLLAQIQDVFGDKLVGVYLYGSLVWGDFDYEISDIDLLAVLSSDVNEDELSAL</sequence>
<reference evidence="2 3" key="1">
    <citation type="submission" date="2023-03" db="EMBL/GenBank/DDBJ databases">
        <title>Bacillus Genome Sequencing.</title>
        <authorList>
            <person name="Dunlap C."/>
        </authorList>
    </citation>
    <scope>NUCLEOTIDE SEQUENCE [LARGE SCALE GENOMIC DNA]</scope>
    <source>
        <strain evidence="2 3">BD-525</strain>
    </source>
</reference>
<dbReference type="InterPro" id="IPR043519">
    <property type="entry name" value="NT_sf"/>
</dbReference>
<evidence type="ECO:0000259" key="1">
    <source>
        <dbReference type="Pfam" id="PF01909"/>
    </source>
</evidence>
<dbReference type="InterPro" id="IPR002934">
    <property type="entry name" value="Polymerase_NTP_transf_dom"/>
</dbReference>
<evidence type="ECO:0000313" key="2">
    <source>
        <dbReference type="EMBL" id="MEC0243253.1"/>
    </source>
</evidence>
<gene>
    <name evidence="2" type="ORF">P4H66_25905</name>
</gene>
<protein>
    <submittedName>
        <fullName evidence="2">Nucleotidyltransferase domain-containing protein</fullName>
    </submittedName>
</protein>
<proteinExistence type="predicted"/>
<comment type="caution">
    <text evidence="2">The sequence shown here is derived from an EMBL/GenBank/DDBJ whole genome shotgun (WGS) entry which is preliminary data.</text>
</comment>
<feature type="domain" description="Polymerase nucleotidyl transferase" evidence="1">
    <location>
        <begin position="28"/>
        <end position="63"/>
    </location>
</feature>
<dbReference type="CDD" id="cd05403">
    <property type="entry name" value="NT_KNTase_like"/>
    <property type="match status" value="1"/>
</dbReference>
<dbReference type="Proteomes" id="UP001344632">
    <property type="component" value="Unassembled WGS sequence"/>
</dbReference>
<dbReference type="EMBL" id="JARLKZ010000023">
    <property type="protein sequence ID" value="MEC0243253.1"/>
    <property type="molecule type" value="Genomic_DNA"/>
</dbReference>
<organism evidence="2 3">
    <name type="scientific">Paenibacillus dokdonensis</name>
    <dbReference type="NCBI Taxonomy" id="2567944"/>
    <lineage>
        <taxon>Bacteria</taxon>
        <taxon>Bacillati</taxon>
        <taxon>Bacillota</taxon>
        <taxon>Bacilli</taxon>
        <taxon>Bacillales</taxon>
        <taxon>Paenibacillaceae</taxon>
        <taxon>Paenibacillus</taxon>
    </lineage>
</organism>
<evidence type="ECO:0000313" key="3">
    <source>
        <dbReference type="Proteomes" id="UP001344632"/>
    </source>
</evidence>
<keyword evidence="3" id="KW-1185">Reference proteome</keyword>